<keyword evidence="5" id="KW-0687">Ribonucleoprotein</keyword>
<accession>A0ABD2YBX7</accession>
<dbReference type="PANTHER" id="PTHR12220:SF24">
    <property type="entry name" value="LARGE RIBOSOMAL SUBUNIT PROTEIN UL16M"/>
    <property type="match status" value="1"/>
</dbReference>
<dbReference type="PANTHER" id="PTHR12220">
    <property type="entry name" value="50S/60S RIBOSOMAL PROTEIN L16"/>
    <property type="match status" value="1"/>
</dbReference>
<dbReference type="InterPro" id="IPR036920">
    <property type="entry name" value="Ribosomal_uL16_sf"/>
</dbReference>
<dbReference type="GO" id="GO:0005739">
    <property type="term" value="C:mitochondrion"/>
    <property type="evidence" value="ECO:0007669"/>
    <property type="project" value="UniProtKB-SubCell"/>
</dbReference>
<feature type="region of interest" description="Disordered" evidence="8">
    <location>
        <begin position="65"/>
        <end position="87"/>
    </location>
</feature>
<evidence type="ECO:0000256" key="4">
    <source>
        <dbReference type="ARBA" id="ARBA00023128"/>
    </source>
</evidence>
<dbReference type="InterPro" id="IPR016180">
    <property type="entry name" value="Ribosomal_uL16_dom"/>
</dbReference>
<feature type="compositionally biased region" description="Basic residues" evidence="8">
    <location>
        <begin position="65"/>
        <end position="77"/>
    </location>
</feature>
<organism evidence="9 10">
    <name type="scientific">Cinchona calisaya</name>
    <dbReference type="NCBI Taxonomy" id="153742"/>
    <lineage>
        <taxon>Eukaryota</taxon>
        <taxon>Viridiplantae</taxon>
        <taxon>Streptophyta</taxon>
        <taxon>Embryophyta</taxon>
        <taxon>Tracheophyta</taxon>
        <taxon>Spermatophyta</taxon>
        <taxon>Magnoliopsida</taxon>
        <taxon>eudicotyledons</taxon>
        <taxon>Gunneridae</taxon>
        <taxon>Pentapetalae</taxon>
        <taxon>asterids</taxon>
        <taxon>lamiids</taxon>
        <taxon>Gentianales</taxon>
        <taxon>Rubiaceae</taxon>
        <taxon>Cinchonoideae</taxon>
        <taxon>Cinchoneae</taxon>
        <taxon>Cinchona</taxon>
    </lineage>
</organism>
<dbReference type="GO" id="GO:0005840">
    <property type="term" value="C:ribosome"/>
    <property type="evidence" value="ECO:0007669"/>
    <property type="project" value="UniProtKB-KW"/>
</dbReference>
<comment type="subcellular location">
    <subcellularLocation>
        <location evidence="1">Mitochondrion</location>
    </subcellularLocation>
</comment>
<evidence type="ECO:0000313" key="10">
    <source>
        <dbReference type="Proteomes" id="UP001630127"/>
    </source>
</evidence>
<evidence type="ECO:0000256" key="2">
    <source>
        <dbReference type="ARBA" id="ARBA00008931"/>
    </source>
</evidence>
<evidence type="ECO:0000256" key="3">
    <source>
        <dbReference type="ARBA" id="ARBA00022980"/>
    </source>
</evidence>
<evidence type="ECO:0000256" key="8">
    <source>
        <dbReference type="SAM" id="MobiDB-lite"/>
    </source>
</evidence>
<comment type="caution">
    <text evidence="9">The sequence shown here is derived from an EMBL/GenBank/DDBJ whole genome shotgun (WGS) entry which is preliminary data.</text>
</comment>
<dbReference type="GO" id="GO:1990904">
    <property type="term" value="C:ribonucleoprotein complex"/>
    <property type="evidence" value="ECO:0007669"/>
    <property type="project" value="UniProtKB-KW"/>
</dbReference>
<dbReference type="InterPro" id="IPR047873">
    <property type="entry name" value="Ribosomal_uL16"/>
</dbReference>
<comment type="similarity">
    <text evidence="2">Belongs to the universal ribosomal protein uL16 family.</text>
</comment>
<dbReference type="Gene3D" id="3.90.1170.10">
    <property type="entry name" value="Ribosomal protein L10e/L16"/>
    <property type="match status" value="1"/>
</dbReference>
<evidence type="ECO:0000313" key="9">
    <source>
        <dbReference type="EMBL" id="KAL3503932.1"/>
    </source>
</evidence>
<protein>
    <recommendedName>
        <fullName evidence="6">Large ribosomal subunit protein uL16m</fullName>
    </recommendedName>
    <alternativeName>
        <fullName evidence="7">60S ribosomal protein L16, mitochondrial</fullName>
    </alternativeName>
</protein>
<keyword evidence="10" id="KW-1185">Reference proteome</keyword>
<dbReference type="SUPFAM" id="SSF54686">
    <property type="entry name" value="Ribosomal protein L16p/L10e"/>
    <property type="match status" value="1"/>
</dbReference>
<gene>
    <name evidence="9" type="ORF">ACH5RR_033773</name>
</gene>
<dbReference type="EMBL" id="JBJUIK010000014">
    <property type="protein sequence ID" value="KAL3503932.1"/>
    <property type="molecule type" value="Genomic_DNA"/>
</dbReference>
<dbReference type="Pfam" id="PF00252">
    <property type="entry name" value="Ribosomal_L16"/>
    <property type="match status" value="1"/>
</dbReference>
<evidence type="ECO:0000256" key="7">
    <source>
        <dbReference type="ARBA" id="ARBA00042582"/>
    </source>
</evidence>
<evidence type="ECO:0000256" key="1">
    <source>
        <dbReference type="ARBA" id="ARBA00004173"/>
    </source>
</evidence>
<evidence type="ECO:0000256" key="6">
    <source>
        <dbReference type="ARBA" id="ARBA00035302"/>
    </source>
</evidence>
<keyword evidence="4" id="KW-0496">Mitochondrion</keyword>
<reference evidence="9 10" key="1">
    <citation type="submission" date="2024-11" db="EMBL/GenBank/DDBJ databases">
        <title>A near-complete genome assembly of Cinchona calisaya.</title>
        <authorList>
            <person name="Lian D.C."/>
            <person name="Zhao X.W."/>
            <person name="Wei L."/>
        </authorList>
    </citation>
    <scope>NUCLEOTIDE SEQUENCE [LARGE SCALE GENOMIC DNA]</scope>
    <source>
        <tissue evidence="9">Nenye</tissue>
    </source>
</reference>
<evidence type="ECO:0000256" key="5">
    <source>
        <dbReference type="ARBA" id="ARBA00023274"/>
    </source>
</evidence>
<dbReference type="AlphaFoldDB" id="A0ABD2YBX7"/>
<dbReference type="CDD" id="cd01433">
    <property type="entry name" value="Ribosomal_L16_L10e"/>
    <property type="match status" value="1"/>
</dbReference>
<keyword evidence="3" id="KW-0689">Ribosomal protein</keyword>
<dbReference type="Proteomes" id="UP001630127">
    <property type="component" value="Unassembled WGS sequence"/>
</dbReference>
<sequence>MGRGKGNPTGWVARVSTGQILFEMDGVTLSNARQAATLAVHKTIFVNQSSSLRRGRWKGYRFFKRTKHSRSQPHPRGRGGLSTGASSIEKQKGQLAELIRPLIEEEANKSQSIRTLPSPRDFVEELINRSGTPLVQKVNYDHNHEDLRYLKRWLT</sequence>
<proteinExistence type="inferred from homology"/>
<name>A0ABD2YBX7_9GENT</name>
<dbReference type="InterPro" id="IPR000114">
    <property type="entry name" value="Ribosomal_uL16_bact-type"/>
</dbReference>